<name>A0A9W8K5G3_9AGAR</name>
<evidence type="ECO:0000256" key="2">
    <source>
        <dbReference type="ARBA" id="ARBA00005635"/>
    </source>
</evidence>
<protein>
    <recommendedName>
        <fullName evidence="3 8">Mediator of RNA polymerase II transcription subunit 17</fullName>
    </recommendedName>
    <alternativeName>
        <fullName evidence="7 8">Mediator complex subunit 17</fullName>
    </alternativeName>
</protein>
<comment type="subcellular location">
    <subcellularLocation>
        <location evidence="1 8">Nucleus</location>
    </subcellularLocation>
</comment>
<keyword evidence="11" id="KW-1185">Reference proteome</keyword>
<evidence type="ECO:0000313" key="11">
    <source>
        <dbReference type="Proteomes" id="UP001148786"/>
    </source>
</evidence>
<proteinExistence type="inferred from homology"/>
<reference evidence="10" key="1">
    <citation type="submission" date="2022-07" db="EMBL/GenBank/DDBJ databases">
        <title>Genome Sequence of Agrocybe chaxingu.</title>
        <authorList>
            <person name="Buettner E."/>
        </authorList>
    </citation>
    <scope>NUCLEOTIDE SEQUENCE</scope>
    <source>
        <strain evidence="10">MP-N11</strain>
    </source>
</reference>
<dbReference type="Proteomes" id="UP001148786">
    <property type="component" value="Unassembled WGS sequence"/>
</dbReference>
<evidence type="ECO:0000256" key="9">
    <source>
        <dbReference type="SAM" id="MobiDB-lite"/>
    </source>
</evidence>
<evidence type="ECO:0000256" key="4">
    <source>
        <dbReference type="ARBA" id="ARBA00023015"/>
    </source>
</evidence>
<evidence type="ECO:0000256" key="1">
    <source>
        <dbReference type="ARBA" id="ARBA00004123"/>
    </source>
</evidence>
<dbReference type="GO" id="GO:0070847">
    <property type="term" value="C:core mediator complex"/>
    <property type="evidence" value="ECO:0007669"/>
    <property type="project" value="TreeGrafter"/>
</dbReference>
<comment type="function">
    <text evidence="8">Component of the Mediator complex, a coactivator involved in the regulated transcription of nearly all RNA polymerase II-dependent genes. Mediator functions as a bridge to convey information from gene-specific regulatory proteins to the basal RNA polymerase II transcription machinery. Mediator is recruited to promoters by direct interactions with regulatory proteins and serves as a scaffold for the assembly of a functional preinitiation complex with RNA polymerase II and the general transcription factors.</text>
</comment>
<feature type="region of interest" description="Disordered" evidence="9">
    <location>
        <begin position="81"/>
        <end position="100"/>
    </location>
</feature>
<dbReference type="Pfam" id="PF10156">
    <property type="entry name" value="Med17"/>
    <property type="match status" value="1"/>
</dbReference>
<keyword evidence="8" id="KW-0010">Activator</keyword>
<comment type="caution">
    <text evidence="10">The sequence shown here is derived from an EMBL/GenBank/DDBJ whole genome shotgun (WGS) entry which is preliminary data.</text>
</comment>
<sequence length="253" mass="28086">MSTSPSSSVSEWRQLRLSLERPYKDDVGNRIPALYDLTPEGGRIYEPKETPSARLEHNLRRIFQERGSDFFERRGNFAKTEGEQGFAGESIQSGPSAGAPSSKIMTVEELYAMRMEIMPQLYISLGEMSHARDLLNSILSSPQPAVQEPQAEPSKLLSATLVTKPAPIVSVQAFNSQLTIGSKDEALRKAASLFKSSAESMERGRLKGDKYWVDALRIRRANWALTPAPLPYGSPIGKEGCGFKPKWRDVLRG</sequence>
<keyword evidence="5 8" id="KW-0804">Transcription</keyword>
<dbReference type="GO" id="GO:0016592">
    <property type="term" value="C:mediator complex"/>
    <property type="evidence" value="ECO:0007669"/>
    <property type="project" value="InterPro"/>
</dbReference>
<gene>
    <name evidence="8" type="primary">MED17</name>
    <name evidence="10" type="ORF">NLJ89_g3043</name>
</gene>
<comment type="subunit">
    <text evidence="8">Component of the Mediator complex.</text>
</comment>
<evidence type="ECO:0000256" key="8">
    <source>
        <dbReference type="RuleBase" id="RU364140"/>
    </source>
</evidence>
<evidence type="ECO:0000256" key="5">
    <source>
        <dbReference type="ARBA" id="ARBA00023163"/>
    </source>
</evidence>
<dbReference type="AlphaFoldDB" id="A0A9W8K5G3"/>
<evidence type="ECO:0000313" key="10">
    <source>
        <dbReference type="EMBL" id="KAJ3513266.1"/>
    </source>
</evidence>
<comment type="similarity">
    <text evidence="2 8">Belongs to the Mediator complex subunit 17 family.</text>
</comment>
<dbReference type="OrthoDB" id="10251234at2759"/>
<accession>A0A9W8K5G3</accession>
<dbReference type="PANTHER" id="PTHR13114:SF7">
    <property type="entry name" value="MEDIATOR OF RNA POLYMERASE II TRANSCRIPTION SUBUNIT 17"/>
    <property type="match status" value="1"/>
</dbReference>
<keyword evidence="6 8" id="KW-0539">Nucleus</keyword>
<dbReference type="GO" id="GO:0003712">
    <property type="term" value="F:transcription coregulator activity"/>
    <property type="evidence" value="ECO:0007669"/>
    <property type="project" value="InterPro"/>
</dbReference>
<organism evidence="10 11">
    <name type="scientific">Agrocybe chaxingu</name>
    <dbReference type="NCBI Taxonomy" id="84603"/>
    <lineage>
        <taxon>Eukaryota</taxon>
        <taxon>Fungi</taxon>
        <taxon>Dikarya</taxon>
        <taxon>Basidiomycota</taxon>
        <taxon>Agaricomycotina</taxon>
        <taxon>Agaricomycetes</taxon>
        <taxon>Agaricomycetidae</taxon>
        <taxon>Agaricales</taxon>
        <taxon>Agaricineae</taxon>
        <taxon>Strophariaceae</taxon>
        <taxon>Agrocybe</taxon>
    </lineage>
</organism>
<evidence type="ECO:0000256" key="7">
    <source>
        <dbReference type="ARBA" id="ARBA00032014"/>
    </source>
</evidence>
<dbReference type="InterPro" id="IPR019313">
    <property type="entry name" value="Mediator_Med17"/>
</dbReference>
<dbReference type="PANTHER" id="PTHR13114">
    <property type="entry name" value="MEDIATOR OF RNA POLYMERASE II TRANSCRIPTION SUBUNIT 17"/>
    <property type="match status" value="1"/>
</dbReference>
<evidence type="ECO:0000256" key="6">
    <source>
        <dbReference type="ARBA" id="ARBA00023242"/>
    </source>
</evidence>
<dbReference type="GO" id="GO:0006357">
    <property type="term" value="P:regulation of transcription by RNA polymerase II"/>
    <property type="evidence" value="ECO:0007669"/>
    <property type="project" value="InterPro"/>
</dbReference>
<evidence type="ECO:0000256" key="3">
    <source>
        <dbReference type="ARBA" id="ARBA00019610"/>
    </source>
</evidence>
<dbReference type="EMBL" id="JANKHO010000207">
    <property type="protein sequence ID" value="KAJ3513266.1"/>
    <property type="molecule type" value="Genomic_DNA"/>
</dbReference>
<keyword evidence="4 8" id="KW-0805">Transcription regulation</keyword>